<sequence>MEVLKQLSVLSSDDEDYLCGLDEGLLNTSDEKEEYFSIMRRGVAEYVKLKITSSSSSPEGKYKDCLDCSNRNVPG</sequence>
<organism evidence="1 2">
    <name type="scientific">Nephila pilipes</name>
    <name type="common">Giant wood spider</name>
    <name type="synonym">Nephila maculata</name>
    <dbReference type="NCBI Taxonomy" id="299642"/>
    <lineage>
        <taxon>Eukaryota</taxon>
        <taxon>Metazoa</taxon>
        <taxon>Ecdysozoa</taxon>
        <taxon>Arthropoda</taxon>
        <taxon>Chelicerata</taxon>
        <taxon>Arachnida</taxon>
        <taxon>Araneae</taxon>
        <taxon>Araneomorphae</taxon>
        <taxon>Entelegynae</taxon>
        <taxon>Araneoidea</taxon>
        <taxon>Nephilidae</taxon>
        <taxon>Nephila</taxon>
    </lineage>
</organism>
<evidence type="ECO:0000313" key="1">
    <source>
        <dbReference type="EMBL" id="GFU26776.1"/>
    </source>
</evidence>
<dbReference type="Proteomes" id="UP000887013">
    <property type="component" value="Unassembled WGS sequence"/>
</dbReference>
<accession>A0A8X6QHD8</accession>
<name>A0A8X6QHD8_NEPPI</name>
<keyword evidence="2" id="KW-1185">Reference proteome</keyword>
<protein>
    <submittedName>
        <fullName evidence="1">Uncharacterized protein</fullName>
    </submittedName>
</protein>
<proteinExistence type="predicted"/>
<dbReference type="EMBL" id="BMAW01128661">
    <property type="protein sequence ID" value="GFU26776.1"/>
    <property type="molecule type" value="Genomic_DNA"/>
</dbReference>
<gene>
    <name evidence="1" type="ORF">NPIL_289231</name>
</gene>
<reference evidence="1" key="1">
    <citation type="submission" date="2020-08" db="EMBL/GenBank/DDBJ databases">
        <title>Multicomponent nature underlies the extraordinary mechanical properties of spider dragline silk.</title>
        <authorList>
            <person name="Kono N."/>
            <person name="Nakamura H."/>
            <person name="Mori M."/>
            <person name="Yoshida Y."/>
            <person name="Ohtoshi R."/>
            <person name="Malay A.D."/>
            <person name="Moran D.A.P."/>
            <person name="Tomita M."/>
            <person name="Numata K."/>
            <person name="Arakawa K."/>
        </authorList>
    </citation>
    <scope>NUCLEOTIDE SEQUENCE</scope>
</reference>
<dbReference type="AlphaFoldDB" id="A0A8X6QHD8"/>
<evidence type="ECO:0000313" key="2">
    <source>
        <dbReference type="Proteomes" id="UP000887013"/>
    </source>
</evidence>
<comment type="caution">
    <text evidence="1">The sequence shown here is derived from an EMBL/GenBank/DDBJ whole genome shotgun (WGS) entry which is preliminary data.</text>
</comment>